<protein>
    <submittedName>
        <fullName evidence="1">Uncharacterized protein</fullName>
    </submittedName>
</protein>
<proteinExistence type="predicted"/>
<reference evidence="1 2" key="1">
    <citation type="submission" date="2018-03" db="EMBL/GenBank/DDBJ databases">
        <title>The ancient ancestry and fast evolution of plastids.</title>
        <authorList>
            <person name="Moore K.R."/>
            <person name="Magnabosco C."/>
            <person name="Momper L."/>
            <person name="Gold D.A."/>
            <person name="Bosak T."/>
            <person name="Fournier G.P."/>
        </authorList>
    </citation>
    <scope>NUCLEOTIDE SEQUENCE [LARGE SCALE GENOMIC DNA]</scope>
    <source>
        <strain evidence="1 2">CCALA 037</strain>
    </source>
</reference>
<dbReference type="Proteomes" id="UP000238937">
    <property type="component" value="Unassembled WGS sequence"/>
</dbReference>
<comment type="caution">
    <text evidence="1">The sequence shown here is derived from an EMBL/GenBank/DDBJ whole genome shotgun (WGS) entry which is preliminary data.</text>
</comment>
<organism evidence="1 2">
    <name type="scientific">Chamaesiphon polymorphus CCALA 037</name>
    <dbReference type="NCBI Taxonomy" id="2107692"/>
    <lineage>
        <taxon>Bacteria</taxon>
        <taxon>Bacillati</taxon>
        <taxon>Cyanobacteriota</taxon>
        <taxon>Cyanophyceae</taxon>
        <taxon>Gomontiellales</taxon>
        <taxon>Chamaesiphonaceae</taxon>
        <taxon>Chamaesiphon</taxon>
    </lineage>
</organism>
<sequence length="69" mass="7450">MSSIKVKDLTDCSFHKISMASFIEDLSEDKLNSLQGGHQCNVVIRIGRNGVPGSIKISCPILLPIPPLS</sequence>
<dbReference type="EMBL" id="PVWO01000120">
    <property type="protein sequence ID" value="PSB56547.1"/>
    <property type="molecule type" value="Genomic_DNA"/>
</dbReference>
<evidence type="ECO:0000313" key="1">
    <source>
        <dbReference type="EMBL" id="PSB56547.1"/>
    </source>
</evidence>
<evidence type="ECO:0000313" key="2">
    <source>
        <dbReference type="Proteomes" id="UP000238937"/>
    </source>
</evidence>
<name>A0A2T1GG37_9CYAN</name>
<accession>A0A2T1GG37</accession>
<gene>
    <name evidence="1" type="ORF">C7B77_11530</name>
</gene>
<keyword evidence="2" id="KW-1185">Reference proteome</keyword>
<dbReference type="AlphaFoldDB" id="A0A2T1GG37"/>